<evidence type="ECO:0000256" key="6">
    <source>
        <dbReference type="ARBA" id="ARBA00022741"/>
    </source>
</evidence>
<dbReference type="EC" id="6.3.2.9" evidence="9 10"/>
<dbReference type="Proteomes" id="UP001595685">
    <property type="component" value="Unassembled WGS sequence"/>
</dbReference>
<keyword evidence="9 10" id="KW-0573">Peptidoglycan synthesis</keyword>
<keyword evidence="7 9" id="KW-0067">ATP-binding</keyword>
<comment type="subcellular location">
    <subcellularLocation>
        <location evidence="1 9 10">Cytoplasm</location>
    </subcellularLocation>
</comment>
<comment type="caution">
    <text evidence="13">The sequence shown here is derived from an EMBL/GenBank/DDBJ whole genome shotgun (WGS) entry which is preliminary data.</text>
</comment>
<dbReference type="Gene3D" id="3.40.50.720">
    <property type="entry name" value="NAD(P)-binding Rossmann-like Domain"/>
    <property type="match status" value="1"/>
</dbReference>
<dbReference type="Gene3D" id="3.40.1190.10">
    <property type="entry name" value="Mur-like, catalytic domain"/>
    <property type="match status" value="1"/>
</dbReference>
<feature type="binding site" evidence="9">
    <location>
        <begin position="149"/>
        <end position="155"/>
    </location>
    <ligand>
        <name>ATP</name>
        <dbReference type="ChEBI" id="CHEBI:30616"/>
    </ligand>
</feature>
<keyword evidence="9 10" id="KW-0133">Cell shape</keyword>
<feature type="domain" description="Mur ligase central" evidence="12">
    <location>
        <begin position="147"/>
        <end position="341"/>
    </location>
</feature>
<dbReference type="SUPFAM" id="SSF53244">
    <property type="entry name" value="MurD-like peptide ligases, peptide-binding domain"/>
    <property type="match status" value="1"/>
</dbReference>
<dbReference type="Pfam" id="PF08245">
    <property type="entry name" value="Mur_ligase_M"/>
    <property type="match status" value="1"/>
</dbReference>
<dbReference type="PANTHER" id="PTHR43692:SF1">
    <property type="entry name" value="UDP-N-ACETYLMURAMOYLALANINE--D-GLUTAMATE LIGASE"/>
    <property type="match status" value="1"/>
</dbReference>
<evidence type="ECO:0000256" key="1">
    <source>
        <dbReference type="ARBA" id="ARBA00004496"/>
    </source>
</evidence>
<dbReference type="PANTHER" id="PTHR43692">
    <property type="entry name" value="UDP-N-ACETYLMURAMOYLALANINE--D-GLUTAMATE LIGASE"/>
    <property type="match status" value="1"/>
</dbReference>
<dbReference type="SUPFAM" id="SSF53623">
    <property type="entry name" value="MurD-like peptide ligases, catalytic domain"/>
    <property type="match status" value="1"/>
</dbReference>
<keyword evidence="6 9" id="KW-0547">Nucleotide-binding</keyword>
<dbReference type="EMBL" id="JBHRWW010000020">
    <property type="protein sequence ID" value="MFC3690326.1"/>
    <property type="molecule type" value="Genomic_DNA"/>
</dbReference>
<evidence type="ECO:0000259" key="12">
    <source>
        <dbReference type="Pfam" id="PF08245"/>
    </source>
</evidence>
<sequence length="523" mass="53035">MSGGAAPAPDGGRRGAERVDGLACDLTGLVAVVAGLGLSGFSAADALLERGAAVTVVDDRVPAEGSPAAERARLLELLGARVLAGHDTHEGAQDLLAGADLVVASPGWRPDHPVLLAAAGAGVTVWGEVELAWRLQGGTAGPPWLVVTGTNGKTTTVELLGHVLRASGLRARTAGNIGTPLVDVVRDTAPDGSPGHDVVAVELSSFQLHLVRTVSPYASVCLNLAPDHLDWHGGEQAYRDAKAQVYERTQVACVHNLDDPVTTQMVREADVVEGCRAVGFGLGTPAVGDVGVVEDLLVDRAFIDERASAAAELARVEDLAGLAGSPVPAHVVANALAAATLARALGVPAEAVRDGLRGAALPPHRAAPLGEVAGVRYVDDSKATNPHAADASLGASTDVVWVAGGLAKGAAYDDLVRRHASRLRAAVLIGADRELVADALRRHAPEVPVRLVDPPDTGRVGALDSAGAARFMDLVVAEAAALAGPGSTVLLAPAAASMDQFASYVARGEAFAGAVRRAAGGVA</sequence>
<keyword evidence="5 9" id="KW-0132">Cell division</keyword>
<keyword evidence="3 9" id="KW-0963">Cytoplasm</keyword>
<evidence type="ECO:0000313" key="13">
    <source>
        <dbReference type="EMBL" id="MFC3690326.1"/>
    </source>
</evidence>
<dbReference type="Gene3D" id="3.90.190.20">
    <property type="entry name" value="Mur ligase, C-terminal domain"/>
    <property type="match status" value="1"/>
</dbReference>
<name>A0ABV7WKB2_9MICO</name>
<dbReference type="NCBIfam" id="TIGR01087">
    <property type="entry name" value="murD"/>
    <property type="match status" value="1"/>
</dbReference>
<organism evidence="13 14">
    <name type="scientific">Aquipuribacter hungaricus</name>
    <dbReference type="NCBI Taxonomy" id="545624"/>
    <lineage>
        <taxon>Bacteria</taxon>
        <taxon>Bacillati</taxon>
        <taxon>Actinomycetota</taxon>
        <taxon>Actinomycetes</taxon>
        <taxon>Micrococcales</taxon>
        <taxon>Intrasporangiaceae</taxon>
        <taxon>Aquipuribacter</taxon>
    </lineage>
</organism>
<dbReference type="Pfam" id="PF21799">
    <property type="entry name" value="MurD-like_N"/>
    <property type="match status" value="1"/>
</dbReference>
<comment type="function">
    <text evidence="9 10">Cell wall formation. Catalyzes the addition of glutamate to the nucleotide precursor UDP-N-acetylmuramoyl-L-alanine (UMA).</text>
</comment>
<dbReference type="RefSeq" id="WP_376984278.1">
    <property type="nucleotide sequence ID" value="NZ_JBHRWW010000020.1"/>
</dbReference>
<dbReference type="InterPro" id="IPR018109">
    <property type="entry name" value="Folylpolyglutamate_synth_CS"/>
</dbReference>
<keyword evidence="4 9" id="KW-0436">Ligase</keyword>
<feature type="domain" description="Mur ligase C-terminal" evidence="11">
    <location>
        <begin position="364"/>
        <end position="494"/>
    </location>
</feature>
<comment type="pathway">
    <text evidence="2 9 10">Cell wall biogenesis; peptidoglycan biosynthesis.</text>
</comment>
<keyword evidence="14" id="KW-1185">Reference proteome</keyword>
<dbReference type="SUPFAM" id="SSF51984">
    <property type="entry name" value="MurCD N-terminal domain"/>
    <property type="match status" value="1"/>
</dbReference>
<accession>A0ABV7WKB2</accession>
<dbReference type="InterPro" id="IPR004101">
    <property type="entry name" value="Mur_ligase_C"/>
</dbReference>
<dbReference type="GO" id="GO:0008764">
    <property type="term" value="F:UDP-N-acetylmuramoylalanine-D-glutamate ligase activity"/>
    <property type="evidence" value="ECO:0007669"/>
    <property type="project" value="UniProtKB-EC"/>
</dbReference>
<evidence type="ECO:0000256" key="5">
    <source>
        <dbReference type="ARBA" id="ARBA00022618"/>
    </source>
</evidence>
<keyword evidence="8 9" id="KW-0131">Cell cycle</keyword>
<evidence type="ECO:0000256" key="9">
    <source>
        <dbReference type="HAMAP-Rule" id="MF_00639"/>
    </source>
</evidence>
<reference evidence="14" key="1">
    <citation type="journal article" date="2019" name="Int. J. Syst. Evol. Microbiol.">
        <title>The Global Catalogue of Microorganisms (GCM) 10K type strain sequencing project: providing services to taxonomists for standard genome sequencing and annotation.</title>
        <authorList>
            <consortium name="The Broad Institute Genomics Platform"/>
            <consortium name="The Broad Institute Genome Sequencing Center for Infectious Disease"/>
            <person name="Wu L."/>
            <person name="Ma J."/>
        </authorList>
    </citation>
    <scope>NUCLEOTIDE SEQUENCE [LARGE SCALE GENOMIC DNA]</scope>
    <source>
        <strain evidence="14">NCAIM B.02333</strain>
    </source>
</reference>
<dbReference type="InterPro" id="IPR036615">
    <property type="entry name" value="Mur_ligase_C_dom_sf"/>
</dbReference>
<dbReference type="InterPro" id="IPR013221">
    <property type="entry name" value="Mur_ligase_cen"/>
</dbReference>
<evidence type="ECO:0000256" key="3">
    <source>
        <dbReference type="ARBA" id="ARBA00022490"/>
    </source>
</evidence>
<evidence type="ECO:0000259" key="11">
    <source>
        <dbReference type="Pfam" id="PF02875"/>
    </source>
</evidence>
<dbReference type="InterPro" id="IPR036565">
    <property type="entry name" value="Mur-like_cat_sf"/>
</dbReference>
<gene>
    <name evidence="9 13" type="primary">murD</name>
    <name evidence="13" type="ORF">ACFOLH_18415</name>
</gene>
<evidence type="ECO:0000256" key="10">
    <source>
        <dbReference type="RuleBase" id="RU003664"/>
    </source>
</evidence>
<comment type="similarity">
    <text evidence="9">Belongs to the MurCDEF family.</text>
</comment>
<evidence type="ECO:0000256" key="8">
    <source>
        <dbReference type="ARBA" id="ARBA00023306"/>
    </source>
</evidence>
<evidence type="ECO:0000256" key="2">
    <source>
        <dbReference type="ARBA" id="ARBA00004752"/>
    </source>
</evidence>
<dbReference type="InterPro" id="IPR005762">
    <property type="entry name" value="MurD"/>
</dbReference>
<dbReference type="PROSITE" id="PS01011">
    <property type="entry name" value="FOLYLPOLYGLU_SYNT_1"/>
    <property type="match status" value="1"/>
</dbReference>
<evidence type="ECO:0000256" key="7">
    <source>
        <dbReference type="ARBA" id="ARBA00022840"/>
    </source>
</evidence>
<protein>
    <recommendedName>
        <fullName evidence="9 10">UDP-N-acetylmuramoylalanine--D-glutamate ligase</fullName>
        <ecNumber evidence="9 10">6.3.2.9</ecNumber>
    </recommendedName>
    <alternativeName>
        <fullName evidence="9">D-glutamic acid-adding enzyme</fullName>
    </alternativeName>
    <alternativeName>
        <fullName evidence="9">UDP-N-acetylmuramoyl-L-alanyl-D-glutamate synthetase</fullName>
    </alternativeName>
</protein>
<dbReference type="HAMAP" id="MF_00639">
    <property type="entry name" value="MurD"/>
    <property type="match status" value="1"/>
</dbReference>
<proteinExistence type="inferred from homology"/>
<comment type="catalytic activity">
    <reaction evidence="9 10">
        <text>UDP-N-acetyl-alpha-D-muramoyl-L-alanine + D-glutamate + ATP = UDP-N-acetyl-alpha-D-muramoyl-L-alanyl-D-glutamate + ADP + phosphate + H(+)</text>
        <dbReference type="Rhea" id="RHEA:16429"/>
        <dbReference type="ChEBI" id="CHEBI:15378"/>
        <dbReference type="ChEBI" id="CHEBI:29986"/>
        <dbReference type="ChEBI" id="CHEBI:30616"/>
        <dbReference type="ChEBI" id="CHEBI:43474"/>
        <dbReference type="ChEBI" id="CHEBI:83898"/>
        <dbReference type="ChEBI" id="CHEBI:83900"/>
        <dbReference type="ChEBI" id="CHEBI:456216"/>
        <dbReference type="EC" id="6.3.2.9"/>
    </reaction>
</comment>
<evidence type="ECO:0000313" key="14">
    <source>
        <dbReference type="Proteomes" id="UP001595685"/>
    </source>
</evidence>
<keyword evidence="9 10" id="KW-0961">Cell wall biogenesis/degradation</keyword>
<evidence type="ECO:0000256" key="4">
    <source>
        <dbReference type="ARBA" id="ARBA00022598"/>
    </source>
</evidence>
<dbReference type="Pfam" id="PF02875">
    <property type="entry name" value="Mur_ligase_C"/>
    <property type="match status" value="1"/>
</dbReference>